<dbReference type="HAMAP" id="MF_01872">
    <property type="entry name" value="tRNA_methyltr_YfiC"/>
    <property type="match status" value="1"/>
</dbReference>
<dbReference type="CDD" id="cd02440">
    <property type="entry name" value="AdoMet_MTases"/>
    <property type="match status" value="1"/>
</dbReference>
<dbReference type="Proteomes" id="UP000018837">
    <property type="component" value="Unassembled WGS sequence"/>
</dbReference>
<dbReference type="PANTHER" id="PTHR47739">
    <property type="entry name" value="TRNA1(VAL) (ADENINE(37)-N6)-METHYLTRANSFERASE"/>
    <property type="match status" value="1"/>
</dbReference>
<dbReference type="GO" id="GO:0003676">
    <property type="term" value="F:nucleic acid binding"/>
    <property type="evidence" value="ECO:0007669"/>
    <property type="project" value="InterPro"/>
</dbReference>
<dbReference type="Gene3D" id="3.40.50.150">
    <property type="entry name" value="Vaccinia Virus protein VP39"/>
    <property type="match status" value="1"/>
</dbReference>
<keyword evidence="1 6" id="KW-0963">Cytoplasm</keyword>
<comment type="function">
    <text evidence="6">Specifically methylates the adenine in position 37 of tRNA(1)(Val) (anticodon cmo5UAC).</text>
</comment>
<dbReference type="PANTHER" id="PTHR47739:SF1">
    <property type="entry name" value="TRNA1(VAL) (ADENINE(37)-N6)-METHYLTRANSFERASE"/>
    <property type="match status" value="1"/>
</dbReference>
<reference evidence="8 9" key="1">
    <citation type="submission" date="2013-11" db="EMBL/GenBank/DDBJ databases">
        <title>Single cell genomics of uncultured Tannerella BU063 (oral taxon 286).</title>
        <authorList>
            <person name="Beall C.J."/>
            <person name="Campbell A.G."/>
            <person name="Griffen A.L."/>
            <person name="Podar M."/>
            <person name="Leys E.J."/>
        </authorList>
    </citation>
    <scope>NUCLEOTIDE SEQUENCE [LARGE SCALE GENOMIC DNA]</scope>
    <source>
        <strain evidence="8">Cell 2</strain>
    </source>
</reference>
<dbReference type="EMBL" id="AYUF01000497">
    <property type="protein sequence ID" value="ETK00655.1"/>
    <property type="molecule type" value="Genomic_DNA"/>
</dbReference>
<dbReference type="InterPro" id="IPR029063">
    <property type="entry name" value="SAM-dependent_MTases_sf"/>
</dbReference>
<evidence type="ECO:0000313" key="8">
    <source>
        <dbReference type="EMBL" id="ETK00655.1"/>
    </source>
</evidence>
<dbReference type="InterPro" id="IPR007848">
    <property type="entry name" value="Small_mtfrase_dom"/>
</dbReference>
<organism evidence="8 9">
    <name type="scientific">Tannerella sp. oral taxon BU063 isolate Cell 2</name>
    <dbReference type="NCBI Taxonomy" id="1411148"/>
    <lineage>
        <taxon>Bacteria</taxon>
        <taxon>Pseudomonadati</taxon>
        <taxon>Bacteroidota</taxon>
        <taxon>Bacteroidia</taxon>
        <taxon>Bacteroidales</taxon>
        <taxon>Tannerellaceae</taxon>
        <taxon>Tannerella</taxon>
    </lineage>
</organism>
<evidence type="ECO:0000256" key="1">
    <source>
        <dbReference type="ARBA" id="ARBA00022490"/>
    </source>
</evidence>
<evidence type="ECO:0000256" key="3">
    <source>
        <dbReference type="ARBA" id="ARBA00022679"/>
    </source>
</evidence>
<keyword evidence="3 6" id="KW-0808">Transferase</keyword>
<evidence type="ECO:0000256" key="4">
    <source>
        <dbReference type="ARBA" id="ARBA00022691"/>
    </source>
</evidence>
<feature type="domain" description="Methyltransferase small" evidence="7">
    <location>
        <begin position="38"/>
        <end position="147"/>
    </location>
</feature>
<dbReference type="EC" id="2.1.1.223" evidence="6"/>
<name>W2C0G7_9BACT</name>
<dbReference type="SUPFAM" id="SSF53335">
    <property type="entry name" value="S-adenosyl-L-methionine-dependent methyltransferases"/>
    <property type="match status" value="1"/>
</dbReference>
<dbReference type="Pfam" id="PF05175">
    <property type="entry name" value="MTS"/>
    <property type="match status" value="1"/>
</dbReference>
<protein>
    <recommendedName>
        <fullName evidence="6">tRNA1(Val) (adenine(37)-N6)-methyltransferase</fullName>
        <ecNumber evidence="6">2.1.1.223</ecNumber>
    </recommendedName>
    <alternativeName>
        <fullName evidence="6">tRNA m6A37 methyltransferase</fullName>
    </alternativeName>
</protein>
<dbReference type="PATRIC" id="fig|1411148.3.peg.2313"/>
<dbReference type="GO" id="GO:0016430">
    <property type="term" value="F:tRNA (adenine-N6)-methyltransferase activity"/>
    <property type="evidence" value="ECO:0007669"/>
    <property type="project" value="UniProtKB-UniRule"/>
</dbReference>
<accession>W2C0G7</accession>
<dbReference type="GO" id="GO:0032259">
    <property type="term" value="P:methylation"/>
    <property type="evidence" value="ECO:0007669"/>
    <property type="project" value="UniProtKB-KW"/>
</dbReference>
<proteinExistence type="inferred from homology"/>
<keyword evidence="5 6" id="KW-0819">tRNA processing</keyword>
<dbReference type="AlphaFoldDB" id="W2C0G7"/>
<dbReference type="PROSITE" id="PS00092">
    <property type="entry name" value="N6_MTASE"/>
    <property type="match status" value="1"/>
</dbReference>
<evidence type="ECO:0000256" key="5">
    <source>
        <dbReference type="ARBA" id="ARBA00022694"/>
    </source>
</evidence>
<gene>
    <name evidence="8" type="ORF">N425_13755</name>
</gene>
<dbReference type="GO" id="GO:0005737">
    <property type="term" value="C:cytoplasm"/>
    <property type="evidence" value="ECO:0007669"/>
    <property type="project" value="UniProtKB-SubCell"/>
</dbReference>
<dbReference type="InterPro" id="IPR002052">
    <property type="entry name" value="DNA_methylase_N6_adenine_CS"/>
</dbReference>
<comment type="catalytic activity">
    <reaction evidence="6">
        <text>adenosine(37) in tRNA1(Val) + S-adenosyl-L-methionine = N(6)-methyladenosine(37) in tRNA1(Val) + S-adenosyl-L-homocysteine + H(+)</text>
        <dbReference type="Rhea" id="RHEA:43160"/>
        <dbReference type="Rhea" id="RHEA-COMP:10369"/>
        <dbReference type="Rhea" id="RHEA-COMP:10370"/>
        <dbReference type="ChEBI" id="CHEBI:15378"/>
        <dbReference type="ChEBI" id="CHEBI:57856"/>
        <dbReference type="ChEBI" id="CHEBI:59789"/>
        <dbReference type="ChEBI" id="CHEBI:74411"/>
        <dbReference type="ChEBI" id="CHEBI:74449"/>
        <dbReference type="EC" id="2.1.1.223"/>
    </reaction>
</comment>
<evidence type="ECO:0000256" key="6">
    <source>
        <dbReference type="HAMAP-Rule" id="MF_01872"/>
    </source>
</evidence>
<dbReference type="InterPro" id="IPR022882">
    <property type="entry name" value="tRNA_adenine-N6_MeTrfase"/>
</dbReference>
<keyword evidence="4 6" id="KW-0949">S-adenosyl-L-methionine</keyword>
<dbReference type="GO" id="GO:0008033">
    <property type="term" value="P:tRNA processing"/>
    <property type="evidence" value="ECO:0007669"/>
    <property type="project" value="UniProtKB-UniRule"/>
</dbReference>
<comment type="subcellular location">
    <subcellularLocation>
        <location evidence="6">Cytoplasm</location>
    </subcellularLocation>
</comment>
<dbReference type="InterPro" id="IPR050210">
    <property type="entry name" value="tRNA_Adenine-N(6)_MTase"/>
</dbReference>
<evidence type="ECO:0000313" key="9">
    <source>
        <dbReference type="Proteomes" id="UP000018837"/>
    </source>
</evidence>
<comment type="similarity">
    <text evidence="6">Belongs to the methyltransferase superfamily. tRNA (adenine-N(6)-)-methyltransferase family.</text>
</comment>
<evidence type="ECO:0000259" key="7">
    <source>
        <dbReference type="Pfam" id="PF05175"/>
    </source>
</evidence>
<sequence>MSNPYFRFKQFTVRHDRCAMKVGTDGCLLGAWADVSGARRIADVGTGSGLVALMLAQRNTDARIDALDIDGNACLQAAENVSASPFAARIRVLRTDFRTYAATAPPAYDRIVSNPPYFDESLKCPDAGRRMARHSDTLPMGELLSVAAVLLADDGRVALVLPYAQREGVLRLAEARALHLVRETHVVPVEGASPKRWLAELARRPSPCVPDVLTLETPDHRRTAAYAELMRAFYL</sequence>
<keyword evidence="2 6" id="KW-0489">Methyltransferase</keyword>
<evidence type="ECO:0000256" key="2">
    <source>
        <dbReference type="ARBA" id="ARBA00022603"/>
    </source>
</evidence>
<comment type="caution">
    <text evidence="8">The sequence shown here is derived from an EMBL/GenBank/DDBJ whole genome shotgun (WGS) entry which is preliminary data.</text>
</comment>